<sequence>MPLTRFTLRQIEALTAVARTRSFGEAAEQLGMTTQAVSQLVAELESVLGFRVFDRTTRRVDLSSAGRDFLGSAETMLRHVHAAERAAADVRNRAAGVVRIGAPLVLASCAVPAAIQAYRATHPKVVVRVHDLAVDALVDAVAAGDVDLAVGPDRAVPPEVARHGLFDSLWVLWCAQDHPLARRARLRWADLRDVALVAAGRDHERSVARMHANMPDGERVVPVDVVDNVSTALGMAVHGLAATLAPAYVGVVATPFGLVMRRVVDPETVRKVCLYQPVARAMSPATAGFAEHLAAWLPAWSRKVLRGGGTGERRLSRS</sequence>
<evidence type="ECO:0000313" key="6">
    <source>
        <dbReference type="EMBL" id="GHC84578.1"/>
    </source>
</evidence>
<proteinExistence type="inferred from homology"/>
<dbReference type="RefSeq" id="WP_189687668.1">
    <property type="nucleotide sequence ID" value="NZ_BMYK01000007.1"/>
</dbReference>
<comment type="similarity">
    <text evidence="1">Belongs to the LysR transcriptional regulatory family.</text>
</comment>
<comment type="caution">
    <text evidence="6">The sequence shown here is derived from an EMBL/GenBank/DDBJ whole genome shotgun (WGS) entry which is preliminary data.</text>
</comment>
<keyword evidence="3" id="KW-0238">DNA-binding</keyword>
<feature type="domain" description="HTH lysR-type" evidence="5">
    <location>
        <begin position="6"/>
        <end position="63"/>
    </location>
</feature>
<evidence type="ECO:0000256" key="3">
    <source>
        <dbReference type="ARBA" id="ARBA00023125"/>
    </source>
</evidence>
<dbReference type="Gene3D" id="3.40.190.290">
    <property type="match status" value="1"/>
</dbReference>
<gene>
    <name evidence="6" type="ORF">GCM10007320_29170</name>
</gene>
<keyword evidence="2" id="KW-0805">Transcription regulation</keyword>
<dbReference type="Pfam" id="PF03466">
    <property type="entry name" value="LysR_substrate"/>
    <property type="match status" value="1"/>
</dbReference>
<dbReference type="InterPro" id="IPR005119">
    <property type="entry name" value="LysR_subst-bd"/>
</dbReference>
<name>A0ABQ3G3T5_9BURK</name>
<evidence type="ECO:0000259" key="5">
    <source>
        <dbReference type="PROSITE" id="PS50931"/>
    </source>
</evidence>
<dbReference type="InterPro" id="IPR036388">
    <property type="entry name" value="WH-like_DNA-bd_sf"/>
</dbReference>
<evidence type="ECO:0000256" key="1">
    <source>
        <dbReference type="ARBA" id="ARBA00009437"/>
    </source>
</evidence>
<dbReference type="InterPro" id="IPR050950">
    <property type="entry name" value="HTH-type_LysR_regulators"/>
</dbReference>
<evidence type="ECO:0000256" key="4">
    <source>
        <dbReference type="ARBA" id="ARBA00023163"/>
    </source>
</evidence>
<protein>
    <submittedName>
        <fullName evidence="6">LysR family transcriptional regulator</fullName>
    </submittedName>
</protein>
<keyword evidence="4" id="KW-0804">Transcription</keyword>
<keyword evidence="7" id="KW-1185">Reference proteome</keyword>
<dbReference type="PANTHER" id="PTHR30419">
    <property type="entry name" value="HTH-TYPE TRANSCRIPTIONAL REGULATOR YBHD"/>
    <property type="match status" value="1"/>
</dbReference>
<evidence type="ECO:0000313" key="7">
    <source>
        <dbReference type="Proteomes" id="UP000626210"/>
    </source>
</evidence>
<dbReference type="Pfam" id="PF00126">
    <property type="entry name" value="HTH_1"/>
    <property type="match status" value="1"/>
</dbReference>
<dbReference type="PANTHER" id="PTHR30419:SF30">
    <property type="entry name" value="LYSR FAMILY TRANSCRIPTIONAL REGULATOR"/>
    <property type="match status" value="1"/>
</dbReference>
<dbReference type="EMBL" id="BMYK01000007">
    <property type="protein sequence ID" value="GHC84578.1"/>
    <property type="molecule type" value="Genomic_DNA"/>
</dbReference>
<dbReference type="SUPFAM" id="SSF53850">
    <property type="entry name" value="Periplasmic binding protein-like II"/>
    <property type="match status" value="1"/>
</dbReference>
<dbReference type="InterPro" id="IPR000847">
    <property type="entry name" value="LysR_HTH_N"/>
</dbReference>
<organism evidence="6 7">
    <name type="scientific">Pseudorhodoferax aquiterrae</name>
    <dbReference type="NCBI Taxonomy" id="747304"/>
    <lineage>
        <taxon>Bacteria</taxon>
        <taxon>Pseudomonadati</taxon>
        <taxon>Pseudomonadota</taxon>
        <taxon>Betaproteobacteria</taxon>
        <taxon>Burkholderiales</taxon>
        <taxon>Comamonadaceae</taxon>
    </lineage>
</organism>
<accession>A0ABQ3G3T5</accession>
<dbReference type="InterPro" id="IPR036390">
    <property type="entry name" value="WH_DNA-bd_sf"/>
</dbReference>
<evidence type="ECO:0000256" key="2">
    <source>
        <dbReference type="ARBA" id="ARBA00023015"/>
    </source>
</evidence>
<dbReference type="Proteomes" id="UP000626210">
    <property type="component" value="Unassembled WGS sequence"/>
</dbReference>
<dbReference type="SUPFAM" id="SSF46785">
    <property type="entry name" value="Winged helix' DNA-binding domain"/>
    <property type="match status" value="1"/>
</dbReference>
<reference evidence="7" key="1">
    <citation type="journal article" date="2019" name="Int. J. Syst. Evol. Microbiol.">
        <title>The Global Catalogue of Microorganisms (GCM) 10K type strain sequencing project: providing services to taxonomists for standard genome sequencing and annotation.</title>
        <authorList>
            <consortium name="The Broad Institute Genomics Platform"/>
            <consortium name="The Broad Institute Genome Sequencing Center for Infectious Disease"/>
            <person name="Wu L."/>
            <person name="Ma J."/>
        </authorList>
    </citation>
    <scope>NUCLEOTIDE SEQUENCE [LARGE SCALE GENOMIC DNA]</scope>
    <source>
        <strain evidence="7">KCTC 23314</strain>
    </source>
</reference>
<dbReference type="Gene3D" id="1.10.10.10">
    <property type="entry name" value="Winged helix-like DNA-binding domain superfamily/Winged helix DNA-binding domain"/>
    <property type="match status" value="1"/>
</dbReference>
<dbReference type="PROSITE" id="PS50931">
    <property type="entry name" value="HTH_LYSR"/>
    <property type="match status" value="1"/>
</dbReference>